<dbReference type="NCBIfam" id="NF006571">
    <property type="entry name" value="PRK09087.1"/>
    <property type="match status" value="1"/>
</dbReference>
<accession>A0ABT3YFH3</accession>
<dbReference type="EMBL" id="JAOVZQ010000001">
    <property type="protein sequence ID" value="MCY0094544.1"/>
    <property type="molecule type" value="Genomic_DNA"/>
</dbReference>
<name>A0ABT3YFH3_9HYPH</name>
<evidence type="ECO:0000313" key="2">
    <source>
        <dbReference type="Proteomes" id="UP001081283"/>
    </source>
</evidence>
<organism evidence="1 2">
    <name type="scientific">Hoeflea ulvae</name>
    <dbReference type="NCBI Taxonomy" id="2983764"/>
    <lineage>
        <taxon>Bacteria</taxon>
        <taxon>Pseudomonadati</taxon>
        <taxon>Pseudomonadota</taxon>
        <taxon>Alphaproteobacteria</taxon>
        <taxon>Hyphomicrobiales</taxon>
        <taxon>Rhizobiaceae</taxon>
        <taxon>Hoeflea</taxon>
    </lineage>
</organism>
<proteinExistence type="predicted"/>
<comment type="caution">
    <text evidence="1">The sequence shown here is derived from an EMBL/GenBank/DDBJ whole genome shotgun (WGS) entry which is preliminary data.</text>
</comment>
<dbReference type="SUPFAM" id="SSF52540">
    <property type="entry name" value="P-loop containing nucleoside triphosphate hydrolases"/>
    <property type="match status" value="1"/>
</dbReference>
<keyword evidence="2" id="KW-1185">Reference proteome</keyword>
<sequence>MMPKPPFTRQLPLEFNHDPATSRDALIVSDRLNAAVAIVDRWPDWPSPVVILAGPTGSGKSHLAAIWASRVGATAVSLVKPDPMVLELAAQGPVLIEDIDRQGFDQTTLFHLINTVREHGTAALITTRLWPAGWSVTLPDLASRLKAATVVEIAEPDEELLAQVLVKLFADRQVAVDDRIITWLVARMERSLAAAHAIVTRLDQLSLARGSKITRAMAAEVMAEMDGSQDDIELS</sequence>
<dbReference type="Gene3D" id="1.10.8.60">
    <property type="match status" value="1"/>
</dbReference>
<dbReference type="PANTHER" id="PTHR30050">
    <property type="entry name" value="CHROMOSOMAL REPLICATION INITIATOR PROTEIN DNAA"/>
    <property type="match status" value="1"/>
</dbReference>
<dbReference type="Proteomes" id="UP001081283">
    <property type="component" value="Unassembled WGS sequence"/>
</dbReference>
<protein>
    <submittedName>
        <fullName evidence="1">DnaA regulatory inactivator HdaA</fullName>
    </submittedName>
</protein>
<evidence type="ECO:0000313" key="1">
    <source>
        <dbReference type="EMBL" id="MCY0094544.1"/>
    </source>
</evidence>
<dbReference type="InterPro" id="IPR027417">
    <property type="entry name" value="P-loop_NTPase"/>
</dbReference>
<gene>
    <name evidence="1" type="primary">hdaA</name>
    <name evidence="1" type="ORF">OEG82_10970</name>
</gene>
<reference evidence="1" key="1">
    <citation type="submission" date="2022-10" db="EMBL/GenBank/DDBJ databases">
        <title>Hoeflea sp. J2-29, isolated from marine algae.</title>
        <authorList>
            <person name="Kristyanto S."/>
            <person name="Kim J.M."/>
            <person name="Jeon C.O."/>
        </authorList>
    </citation>
    <scope>NUCLEOTIDE SEQUENCE</scope>
    <source>
        <strain evidence="1">J2-29</strain>
    </source>
</reference>
<dbReference type="RefSeq" id="WP_267612490.1">
    <property type="nucleotide sequence ID" value="NZ_JAOVZQ010000001.1"/>
</dbReference>
<dbReference type="PANTHER" id="PTHR30050:SF5">
    <property type="entry name" value="DNAA REGULATORY INACTIVATOR HDA"/>
    <property type="match status" value="1"/>
</dbReference>
<dbReference type="Gene3D" id="3.40.50.300">
    <property type="entry name" value="P-loop containing nucleotide triphosphate hydrolases"/>
    <property type="match status" value="1"/>
</dbReference>